<name>A0AAN8ATZ7_ELEMC</name>
<comment type="caution">
    <text evidence="2">The sequence shown here is derived from an EMBL/GenBank/DDBJ whole genome shotgun (WGS) entry which is preliminary data.</text>
</comment>
<accession>A0AAN8ATZ7</accession>
<evidence type="ECO:0000313" key="3">
    <source>
        <dbReference type="Proteomes" id="UP001346869"/>
    </source>
</evidence>
<gene>
    <name evidence="2" type="ORF">PBY51_011650</name>
</gene>
<reference evidence="2 3" key="1">
    <citation type="journal article" date="2023" name="Genes (Basel)">
        <title>Chromosome-Level Genome Assembly and Circadian Gene Repertoire of the Patagonia Blennie Eleginops maclovinus-The Closest Ancestral Proxy of Antarctic Cryonotothenioids.</title>
        <authorList>
            <person name="Cheng C.C."/>
            <person name="Rivera-Colon A.G."/>
            <person name="Minhas B.F."/>
            <person name="Wilson L."/>
            <person name="Rayamajhi N."/>
            <person name="Vargas-Chacoff L."/>
            <person name="Catchen J.M."/>
        </authorList>
    </citation>
    <scope>NUCLEOTIDE SEQUENCE [LARGE SCALE GENOMIC DNA]</scope>
    <source>
        <strain evidence="2">JMC-PN-2008</strain>
    </source>
</reference>
<evidence type="ECO:0000256" key="1">
    <source>
        <dbReference type="SAM" id="MobiDB-lite"/>
    </source>
</evidence>
<reference evidence="2 3" key="2">
    <citation type="journal article" date="2023" name="Mol. Biol. Evol.">
        <title>Genomics of Secondarily Temperate Adaptation in the Only Non-Antarctic Icefish.</title>
        <authorList>
            <person name="Rivera-Colon A.G."/>
            <person name="Rayamajhi N."/>
            <person name="Minhas B.F."/>
            <person name="Madrigal G."/>
            <person name="Bilyk K.T."/>
            <person name="Yoon V."/>
            <person name="Hune M."/>
            <person name="Gregory S."/>
            <person name="Cheng C.H.C."/>
            <person name="Catchen J.M."/>
        </authorList>
    </citation>
    <scope>NUCLEOTIDE SEQUENCE [LARGE SCALE GENOMIC DNA]</scope>
    <source>
        <strain evidence="2">JMC-PN-2008</strain>
    </source>
</reference>
<organism evidence="2 3">
    <name type="scientific">Eleginops maclovinus</name>
    <name type="common">Patagonian blennie</name>
    <name type="synonym">Eleginus maclovinus</name>
    <dbReference type="NCBI Taxonomy" id="56733"/>
    <lineage>
        <taxon>Eukaryota</taxon>
        <taxon>Metazoa</taxon>
        <taxon>Chordata</taxon>
        <taxon>Craniata</taxon>
        <taxon>Vertebrata</taxon>
        <taxon>Euteleostomi</taxon>
        <taxon>Actinopterygii</taxon>
        <taxon>Neopterygii</taxon>
        <taxon>Teleostei</taxon>
        <taxon>Neoteleostei</taxon>
        <taxon>Acanthomorphata</taxon>
        <taxon>Eupercaria</taxon>
        <taxon>Perciformes</taxon>
        <taxon>Notothenioidei</taxon>
        <taxon>Eleginopidae</taxon>
        <taxon>Eleginops</taxon>
    </lineage>
</organism>
<sequence>MTPTAALPLDVFYSRIRRIQDLSRTAHEAAVTTAADAQESSNGQVSENRSGAALRQSSQPAPSCLGTSPTI</sequence>
<proteinExistence type="predicted"/>
<dbReference type="Proteomes" id="UP001346869">
    <property type="component" value="Unassembled WGS sequence"/>
</dbReference>
<keyword evidence="3" id="KW-1185">Reference proteome</keyword>
<feature type="region of interest" description="Disordered" evidence="1">
    <location>
        <begin position="33"/>
        <end position="71"/>
    </location>
</feature>
<evidence type="ECO:0000313" key="2">
    <source>
        <dbReference type="EMBL" id="KAK5867132.1"/>
    </source>
</evidence>
<feature type="compositionally biased region" description="Polar residues" evidence="1">
    <location>
        <begin position="38"/>
        <end position="71"/>
    </location>
</feature>
<dbReference type="AlphaFoldDB" id="A0AAN8ATZ7"/>
<protein>
    <submittedName>
        <fullName evidence="2">Uncharacterized protein</fullName>
    </submittedName>
</protein>
<dbReference type="EMBL" id="JAUZQC010000008">
    <property type="protein sequence ID" value="KAK5867132.1"/>
    <property type="molecule type" value="Genomic_DNA"/>
</dbReference>